<protein>
    <submittedName>
        <fullName evidence="2">Putative CRISPR-associated protein</fullName>
    </submittedName>
</protein>
<dbReference type="Pfam" id="PF09651">
    <property type="entry name" value="Cas_APE2256"/>
    <property type="match status" value="1"/>
</dbReference>
<dbReference type="AlphaFoldDB" id="A0A7V4WKY0"/>
<name>A0A7V4WKY0_9BACT</name>
<dbReference type="Gene3D" id="3.40.50.10770">
    <property type="entry name" value="Hypothetical protein VC1899 like domain (Restriction endonuclease-like)"/>
    <property type="match status" value="1"/>
</dbReference>
<gene>
    <name evidence="2" type="ORF">ENW11_08730</name>
</gene>
<sequence>MVRTILNTVGTSLVRNASPSGSPDVAELIRFLALTDLRKASAETNALCHLLREDDALVFLHSETPESHLCARALAEFFKNRGHETRMVCVRDLSYREADFRLGLRALVGTLVACIKEEQARGREVLINATGGFKAEGAYATLVGLLFNVPVYYIYEAFQRVVQMPPLPIDWDYSVIAEHEDLLHSLSGEGRSRFELVRSTLPKEISSLLEERENRIFLSPAGVAVFEAYLEKVRRTPKIPVYFGKRALEWYQKANATTQERIRRILRRLCLPEVRRSGAKKLKNSRCFVYPQGHQNERVLFCEKDEGLIVCALAQHSDRSYDRLFDEGLSCEKRGKLVPFEEDF</sequence>
<accession>A0A7V4WKY0</accession>
<reference evidence="2" key="1">
    <citation type="journal article" date="2020" name="mSystems">
        <title>Genome- and Community-Level Interaction Insights into Carbon Utilization and Element Cycling Functions of Hydrothermarchaeota in Hydrothermal Sediment.</title>
        <authorList>
            <person name="Zhou Z."/>
            <person name="Liu Y."/>
            <person name="Xu W."/>
            <person name="Pan J."/>
            <person name="Luo Z.H."/>
            <person name="Li M."/>
        </authorList>
    </citation>
    <scope>NUCLEOTIDE SEQUENCE [LARGE SCALE GENOMIC DNA]</scope>
    <source>
        <strain evidence="2">SpSt-82</strain>
    </source>
</reference>
<dbReference type="EMBL" id="DTIY01000067">
    <property type="protein sequence ID" value="HGY39875.1"/>
    <property type="molecule type" value="Genomic_DNA"/>
</dbReference>
<dbReference type="NCBIfam" id="TIGR02619">
    <property type="entry name" value="putative CRISPR-associated protein, APE2256 family"/>
    <property type="match status" value="1"/>
</dbReference>
<organism evidence="2">
    <name type="scientific">Candidatus Caldatribacterium saccharofermentans</name>
    <dbReference type="NCBI Taxonomy" id="1454753"/>
    <lineage>
        <taxon>Bacteria</taxon>
        <taxon>Pseudomonadati</taxon>
        <taxon>Atribacterota</taxon>
        <taxon>Atribacteria</taxon>
        <taxon>Atribacterales</taxon>
        <taxon>Candidatus Caldatribacteriaceae</taxon>
        <taxon>Candidatus Caldatribacterium</taxon>
    </lineage>
</organism>
<evidence type="ECO:0000313" key="2">
    <source>
        <dbReference type="EMBL" id="HGY39875.1"/>
    </source>
</evidence>
<proteinExistence type="predicted"/>
<evidence type="ECO:0000259" key="1">
    <source>
        <dbReference type="Pfam" id="PF09651"/>
    </source>
</evidence>
<comment type="caution">
    <text evidence="2">The sequence shown here is derived from an EMBL/GenBank/DDBJ whole genome shotgun (WGS) entry which is preliminary data.</text>
</comment>
<feature type="domain" description="CRISPR system ring nuclease SSO1393-like" evidence="1">
    <location>
        <begin position="38"/>
        <end position="167"/>
    </location>
</feature>
<dbReference type="InterPro" id="IPR013442">
    <property type="entry name" value="SSO1393-like"/>
</dbReference>